<dbReference type="Gene3D" id="1.10.3720.10">
    <property type="entry name" value="MetI-like"/>
    <property type="match status" value="1"/>
</dbReference>
<accession>A0ABV5TJM2</accession>
<dbReference type="SUPFAM" id="SSF161098">
    <property type="entry name" value="MetI-like"/>
    <property type="match status" value="1"/>
</dbReference>
<evidence type="ECO:0000256" key="7">
    <source>
        <dbReference type="RuleBase" id="RU363032"/>
    </source>
</evidence>
<feature type="transmembrane region" description="Helical" evidence="7">
    <location>
        <begin position="84"/>
        <end position="107"/>
    </location>
</feature>
<comment type="subcellular location">
    <subcellularLocation>
        <location evidence="1 7">Cell membrane</location>
        <topology evidence="1 7">Multi-pass membrane protein</topology>
    </subcellularLocation>
</comment>
<comment type="similarity">
    <text evidence="7">Belongs to the binding-protein-dependent transport system permease family.</text>
</comment>
<feature type="transmembrane region" description="Helical" evidence="7">
    <location>
        <begin position="214"/>
        <end position="234"/>
    </location>
</feature>
<evidence type="ECO:0000256" key="4">
    <source>
        <dbReference type="ARBA" id="ARBA00022692"/>
    </source>
</evidence>
<keyword evidence="4 7" id="KW-0812">Transmembrane</keyword>
<evidence type="ECO:0000259" key="8">
    <source>
        <dbReference type="PROSITE" id="PS50928"/>
    </source>
</evidence>
<evidence type="ECO:0000313" key="10">
    <source>
        <dbReference type="Proteomes" id="UP001589610"/>
    </source>
</evidence>
<evidence type="ECO:0000256" key="6">
    <source>
        <dbReference type="ARBA" id="ARBA00023136"/>
    </source>
</evidence>
<dbReference type="PANTHER" id="PTHR43227:SF8">
    <property type="entry name" value="DIACETYLCHITOBIOSE UPTAKE SYSTEM PERMEASE PROTEIN DASB"/>
    <property type="match status" value="1"/>
</dbReference>
<feature type="transmembrane region" description="Helical" evidence="7">
    <location>
        <begin position="267"/>
        <end position="289"/>
    </location>
</feature>
<protein>
    <submittedName>
        <fullName evidence="9">Carbohydrate ABC transporter permease</fullName>
    </submittedName>
</protein>
<evidence type="ECO:0000256" key="1">
    <source>
        <dbReference type="ARBA" id="ARBA00004651"/>
    </source>
</evidence>
<proteinExistence type="inferred from homology"/>
<evidence type="ECO:0000313" key="9">
    <source>
        <dbReference type="EMBL" id="MFB9679309.1"/>
    </source>
</evidence>
<organism evidence="9 10">
    <name type="scientific">Streptosporangium vulgare</name>
    <dbReference type="NCBI Taxonomy" id="46190"/>
    <lineage>
        <taxon>Bacteria</taxon>
        <taxon>Bacillati</taxon>
        <taxon>Actinomycetota</taxon>
        <taxon>Actinomycetes</taxon>
        <taxon>Streptosporangiales</taxon>
        <taxon>Streptosporangiaceae</taxon>
        <taxon>Streptosporangium</taxon>
    </lineage>
</organism>
<sequence>MTRRPGGGARTASAVPYLFLAPAMTLFTLFMAIPIAYTAYLSLRRTKVSGLGLGKNSRREVFAGLDNYAATLSDGELWAGWLRVLGYGLLVLTVMLGLALLFALLLDSAHVRLARFSRIALFLPYAVPGVAATLLWGFLYLPSLSPFRQVLDVDLLGSDAVVFSMANVAVWGGVGFNMLVLYTALRAVPRTYYEAARIDGASEIQIALRIKIPILLPAIILTTVFSIIATIQVFTEPTTLRPLTNTISSTWSPLMKVYRDAFVTGDLYSAAATSIVIAAISLILSFGFLRVVRDRAFGEG</sequence>
<keyword evidence="5 7" id="KW-1133">Transmembrane helix</keyword>
<dbReference type="PROSITE" id="PS50928">
    <property type="entry name" value="ABC_TM1"/>
    <property type="match status" value="1"/>
</dbReference>
<evidence type="ECO:0000256" key="3">
    <source>
        <dbReference type="ARBA" id="ARBA00022475"/>
    </source>
</evidence>
<feature type="transmembrane region" description="Helical" evidence="7">
    <location>
        <begin position="12"/>
        <end position="37"/>
    </location>
</feature>
<evidence type="ECO:0000256" key="2">
    <source>
        <dbReference type="ARBA" id="ARBA00022448"/>
    </source>
</evidence>
<keyword evidence="10" id="KW-1185">Reference proteome</keyword>
<evidence type="ECO:0000256" key="5">
    <source>
        <dbReference type="ARBA" id="ARBA00022989"/>
    </source>
</evidence>
<feature type="transmembrane region" description="Helical" evidence="7">
    <location>
        <begin position="119"/>
        <end position="141"/>
    </location>
</feature>
<keyword evidence="2 7" id="KW-0813">Transport</keyword>
<dbReference type="RefSeq" id="WP_386160683.1">
    <property type="nucleotide sequence ID" value="NZ_JBHMBS010000015.1"/>
</dbReference>
<dbReference type="InterPro" id="IPR000515">
    <property type="entry name" value="MetI-like"/>
</dbReference>
<dbReference type="CDD" id="cd06261">
    <property type="entry name" value="TM_PBP2"/>
    <property type="match status" value="1"/>
</dbReference>
<dbReference type="InterPro" id="IPR050809">
    <property type="entry name" value="UgpAE/MalFG_permease"/>
</dbReference>
<feature type="domain" description="ABC transmembrane type-1" evidence="8">
    <location>
        <begin position="81"/>
        <end position="288"/>
    </location>
</feature>
<dbReference type="EMBL" id="JBHMBS010000015">
    <property type="protein sequence ID" value="MFB9679309.1"/>
    <property type="molecule type" value="Genomic_DNA"/>
</dbReference>
<keyword evidence="6 7" id="KW-0472">Membrane</keyword>
<reference evidence="9 10" key="1">
    <citation type="submission" date="2024-09" db="EMBL/GenBank/DDBJ databases">
        <authorList>
            <person name="Sun Q."/>
            <person name="Mori K."/>
        </authorList>
    </citation>
    <scope>NUCLEOTIDE SEQUENCE [LARGE SCALE GENOMIC DNA]</scope>
    <source>
        <strain evidence="9 10">JCM 3028</strain>
    </source>
</reference>
<dbReference type="PANTHER" id="PTHR43227">
    <property type="entry name" value="BLL4140 PROTEIN"/>
    <property type="match status" value="1"/>
</dbReference>
<dbReference type="Pfam" id="PF00528">
    <property type="entry name" value="BPD_transp_1"/>
    <property type="match status" value="1"/>
</dbReference>
<feature type="transmembrane region" description="Helical" evidence="7">
    <location>
        <begin position="161"/>
        <end position="185"/>
    </location>
</feature>
<keyword evidence="3" id="KW-1003">Cell membrane</keyword>
<dbReference type="InterPro" id="IPR035906">
    <property type="entry name" value="MetI-like_sf"/>
</dbReference>
<dbReference type="Proteomes" id="UP001589610">
    <property type="component" value="Unassembled WGS sequence"/>
</dbReference>
<comment type="caution">
    <text evidence="9">The sequence shown here is derived from an EMBL/GenBank/DDBJ whole genome shotgun (WGS) entry which is preliminary data.</text>
</comment>
<gene>
    <name evidence="9" type="ORF">ACFFRH_27840</name>
</gene>
<name>A0ABV5TJM2_9ACTN</name>